<dbReference type="InParanoid" id="A0A061EYX9"/>
<proteinExistence type="predicted"/>
<dbReference type="Gramene" id="EOY10006">
    <property type="protein sequence ID" value="EOY10006"/>
    <property type="gene ID" value="TCM_025377"/>
</dbReference>
<dbReference type="GO" id="GO:0004523">
    <property type="term" value="F:RNA-DNA hybrid ribonuclease activity"/>
    <property type="evidence" value="ECO:0007669"/>
    <property type="project" value="InterPro"/>
</dbReference>
<evidence type="ECO:0000256" key="1">
    <source>
        <dbReference type="SAM" id="Phobius"/>
    </source>
</evidence>
<evidence type="ECO:0000313" key="4">
    <source>
        <dbReference type="Proteomes" id="UP000026915"/>
    </source>
</evidence>
<keyword evidence="4" id="KW-1185">Reference proteome</keyword>
<keyword evidence="1" id="KW-0812">Transmembrane</keyword>
<keyword evidence="1" id="KW-0472">Membrane</keyword>
<dbReference type="Pfam" id="PF13456">
    <property type="entry name" value="RVT_3"/>
    <property type="match status" value="1"/>
</dbReference>
<organism evidence="3 4">
    <name type="scientific">Theobroma cacao</name>
    <name type="common">Cacao</name>
    <name type="synonym">Cocoa</name>
    <dbReference type="NCBI Taxonomy" id="3641"/>
    <lineage>
        <taxon>Eukaryota</taxon>
        <taxon>Viridiplantae</taxon>
        <taxon>Streptophyta</taxon>
        <taxon>Embryophyta</taxon>
        <taxon>Tracheophyta</taxon>
        <taxon>Spermatophyta</taxon>
        <taxon>Magnoliopsida</taxon>
        <taxon>eudicotyledons</taxon>
        <taxon>Gunneridae</taxon>
        <taxon>Pentapetalae</taxon>
        <taxon>rosids</taxon>
        <taxon>malvids</taxon>
        <taxon>Malvales</taxon>
        <taxon>Malvaceae</taxon>
        <taxon>Byttnerioideae</taxon>
        <taxon>Theobroma</taxon>
    </lineage>
</organism>
<evidence type="ECO:0000259" key="2">
    <source>
        <dbReference type="Pfam" id="PF13456"/>
    </source>
</evidence>
<keyword evidence="1" id="KW-1133">Transmembrane helix</keyword>
<reference evidence="3 4" key="1">
    <citation type="journal article" date="2013" name="Genome Biol.">
        <title>The genome sequence of the most widely cultivated cacao type and its use to identify candidate genes regulating pod color.</title>
        <authorList>
            <person name="Motamayor J.C."/>
            <person name="Mockaitis K."/>
            <person name="Schmutz J."/>
            <person name="Haiminen N."/>
            <person name="Iii D.L."/>
            <person name="Cornejo O."/>
            <person name="Findley S.D."/>
            <person name="Zheng P."/>
            <person name="Utro F."/>
            <person name="Royaert S."/>
            <person name="Saski C."/>
            <person name="Jenkins J."/>
            <person name="Podicheti R."/>
            <person name="Zhao M."/>
            <person name="Scheffler B.E."/>
            <person name="Stack J.C."/>
            <person name="Feltus F.A."/>
            <person name="Mustiga G.M."/>
            <person name="Amores F."/>
            <person name="Phillips W."/>
            <person name="Marelli J.P."/>
            <person name="May G.D."/>
            <person name="Shapiro H."/>
            <person name="Ma J."/>
            <person name="Bustamante C.D."/>
            <person name="Schnell R.J."/>
            <person name="Main D."/>
            <person name="Gilbert D."/>
            <person name="Parida L."/>
            <person name="Kuhn D.N."/>
        </authorList>
    </citation>
    <scope>NUCLEOTIDE SEQUENCE [LARGE SCALE GENOMIC DNA]</scope>
    <source>
        <strain evidence="4">cv. Matina 1-6</strain>
    </source>
</reference>
<evidence type="ECO:0000313" key="3">
    <source>
        <dbReference type="EMBL" id="EOY10006.1"/>
    </source>
</evidence>
<feature type="transmembrane region" description="Helical" evidence="1">
    <location>
        <begin position="20"/>
        <end position="38"/>
    </location>
</feature>
<dbReference type="HOGENOM" id="CLU_123073_0_0_1"/>
<dbReference type="InterPro" id="IPR002156">
    <property type="entry name" value="RNaseH_domain"/>
</dbReference>
<name>A0A061EYX9_THECC</name>
<dbReference type="EMBL" id="CM001883">
    <property type="protein sequence ID" value="EOY10006.1"/>
    <property type="molecule type" value="Genomic_DNA"/>
</dbReference>
<dbReference type="Proteomes" id="UP000026915">
    <property type="component" value="Chromosome 5"/>
</dbReference>
<protein>
    <recommendedName>
        <fullName evidence="2">RNase H type-1 domain-containing protein</fullName>
    </recommendedName>
</protein>
<sequence length="154" mass="17087">MLHGLKFNSNVALFVRDGEAMMVASFVVGNFTSGVVLMDAKRMLHNSCVYEVELRAVTWAVMMCLESNIMLDEIEVNNLLMAGWISSKNFKGASGLLLKDCVVLLEGMATQIVKHVLRKSNMVAHLVAKFAKDMPINQSIWKDASLIPICLEIL</sequence>
<dbReference type="GO" id="GO:0003676">
    <property type="term" value="F:nucleic acid binding"/>
    <property type="evidence" value="ECO:0007669"/>
    <property type="project" value="InterPro"/>
</dbReference>
<accession>A0A061EYX9</accession>
<gene>
    <name evidence="3" type="ORF">TCM_025377</name>
</gene>
<dbReference type="AlphaFoldDB" id="A0A061EYX9"/>
<feature type="domain" description="RNase H type-1" evidence="2">
    <location>
        <begin position="34"/>
        <end position="131"/>
    </location>
</feature>